<dbReference type="PROSITE" id="PS00606">
    <property type="entry name" value="KS3_1"/>
    <property type="match status" value="1"/>
</dbReference>
<dbReference type="InterPro" id="IPR018201">
    <property type="entry name" value="Ketoacyl_synth_AS"/>
</dbReference>
<evidence type="ECO:0000256" key="3">
    <source>
        <dbReference type="RuleBase" id="RU003694"/>
    </source>
</evidence>
<dbReference type="PANTHER" id="PTHR11712:SF336">
    <property type="entry name" value="3-OXOACYL-[ACYL-CARRIER-PROTEIN] SYNTHASE, MITOCHONDRIAL"/>
    <property type="match status" value="1"/>
</dbReference>
<dbReference type="GO" id="GO:0005829">
    <property type="term" value="C:cytosol"/>
    <property type="evidence" value="ECO:0007669"/>
    <property type="project" value="TreeGrafter"/>
</dbReference>
<evidence type="ECO:0000313" key="6">
    <source>
        <dbReference type="Proteomes" id="UP000006272"/>
    </source>
</evidence>
<evidence type="ECO:0000259" key="4">
    <source>
        <dbReference type="PROSITE" id="PS52004"/>
    </source>
</evidence>
<dbReference type="InterPro" id="IPR020841">
    <property type="entry name" value="PKS_Beta-ketoAc_synthase_dom"/>
</dbReference>
<reference evidence="5 6" key="1">
    <citation type="submission" date="2012-07" db="EMBL/GenBank/DDBJ databases">
        <title>Draft genome sequence of Desulfovibrio magneticus str. Maddingley MBC34 obtained from a metagenomic sequence of a methanogenic enrichment isolated from coal-seam formation water in Victoria, Australia.</title>
        <authorList>
            <person name="Greenfield P."/>
            <person name="Hendry P."/>
            <person name="Li D."/>
            <person name="Rosewarne C.P."/>
            <person name="Tran-Dinh N."/>
            <person name="Elbourne L.D.H."/>
            <person name="Paulsen I.T."/>
            <person name="Midgley D.J."/>
        </authorList>
    </citation>
    <scope>NUCLEOTIDE SEQUENCE [LARGE SCALE GENOMIC DNA]</scope>
    <source>
        <strain evidence="6">Maddingley MBC34</strain>
    </source>
</reference>
<dbReference type="PATRIC" id="fig|1206767.3.peg.3246"/>
<name>K6FHD5_9BACT</name>
<accession>K6FHD5</accession>
<feature type="domain" description="Ketosynthase family 3 (KS3)" evidence="4">
    <location>
        <begin position="15"/>
        <end position="435"/>
    </location>
</feature>
<dbReference type="PANTHER" id="PTHR11712">
    <property type="entry name" value="POLYKETIDE SYNTHASE-RELATED"/>
    <property type="match status" value="1"/>
</dbReference>
<dbReference type="EMBL" id="ALAO01000309">
    <property type="protein sequence ID" value="EKO38007.1"/>
    <property type="molecule type" value="Genomic_DNA"/>
</dbReference>
<evidence type="ECO:0000313" key="5">
    <source>
        <dbReference type="EMBL" id="EKO38007.1"/>
    </source>
</evidence>
<comment type="caution">
    <text evidence="5">The sequence shown here is derived from an EMBL/GenBank/DDBJ whole genome shotgun (WGS) entry which is preliminary data.</text>
</comment>
<gene>
    <name evidence="5" type="ORF">B193_3311</name>
</gene>
<proteinExistence type="inferred from homology"/>
<dbReference type="InterPro" id="IPR016039">
    <property type="entry name" value="Thiolase-like"/>
</dbReference>
<dbReference type="SUPFAM" id="SSF53901">
    <property type="entry name" value="Thiolase-like"/>
    <property type="match status" value="2"/>
</dbReference>
<dbReference type="GO" id="GO:0006633">
    <property type="term" value="P:fatty acid biosynthetic process"/>
    <property type="evidence" value="ECO:0007669"/>
    <property type="project" value="InterPro"/>
</dbReference>
<protein>
    <submittedName>
        <fullName evidence="5">3-oxoacyl-(Acyl-carrier-protein) synthase</fullName>
    </submittedName>
</protein>
<dbReference type="SMART" id="SM00825">
    <property type="entry name" value="PKS_KS"/>
    <property type="match status" value="1"/>
</dbReference>
<dbReference type="PROSITE" id="PS52004">
    <property type="entry name" value="KS3_2"/>
    <property type="match status" value="1"/>
</dbReference>
<comment type="similarity">
    <text evidence="1 3">Belongs to the thiolase-like superfamily. Beta-ketoacyl-ACP synthases family.</text>
</comment>
<organism evidence="5 6">
    <name type="scientific">Solidesulfovibrio magneticus str. Maddingley MBC34</name>
    <dbReference type="NCBI Taxonomy" id="1206767"/>
    <lineage>
        <taxon>Bacteria</taxon>
        <taxon>Pseudomonadati</taxon>
        <taxon>Thermodesulfobacteriota</taxon>
        <taxon>Desulfovibrionia</taxon>
        <taxon>Desulfovibrionales</taxon>
        <taxon>Desulfovibrionaceae</taxon>
        <taxon>Solidesulfovibrio</taxon>
    </lineage>
</organism>
<dbReference type="InterPro" id="IPR000794">
    <property type="entry name" value="Beta-ketoacyl_synthase"/>
</dbReference>
<dbReference type="Gene3D" id="3.40.47.10">
    <property type="match status" value="1"/>
</dbReference>
<evidence type="ECO:0000256" key="1">
    <source>
        <dbReference type="ARBA" id="ARBA00008467"/>
    </source>
</evidence>
<dbReference type="InterPro" id="IPR014031">
    <property type="entry name" value="Ketoacyl_synth_C"/>
</dbReference>
<keyword evidence="2 3" id="KW-0808">Transferase</keyword>
<dbReference type="AlphaFoldDB" id="K6FHD5"/>
<dbReference type="Proteomes" id="UP000006272">
    <property type="component" value="Unassembled WGS sequence"/>
</dbReference>
<dbReference type="GO" id="GO:0004315">
    <property type="term" value="F:3-oxoacyl-[acyl-carrier-protein] synthase activity"/>
    <property type="evidence" value="ECO:0007669"/>
    <property type="project" value="InterPro"/>
</dbReference>
<dbReference type="Pfam" id="PF00109">
    <property type="entry name" value="ketoacyl-synt"/>
    <property type="match status" value="1"/>
</dbReference>
<sequence length="448" mass="46353">MTQPGLGSYQTARGEKRVVITGMAVLTTLADTLTDFHAALMAGRSGLGSWKNPLYTGCCSRIGGDLFPYALEGRLSALRQRLPDEAFRRLRRLVHNSPASAVTAVFVAAEAFAGAGLFGLADGRRMGAILAGHYLYDLYKWANWQAYALDPDDVDVSLGIKEIDTDALGCITGVLGIFGPAYGVGGACAAGNIGIRAGLDAIRHHGADVVAVVSGCHELTPASLSSLAKLGAIALEGPGGEPARASRPFDAARNGFVPASGAASIILESLEHATARGATPLAEVLGVGVTNSGSRSPTPVEEPMAWAMEQALAEAGIDKTAIDYVAAHATSTPLGDLAEARAIARVFGNHTPGLKVNALKSMLGHLMASSVLVETVAAVLQLRSGWLYPSINIDRLDPEIDLAVCANQAVPCRVDALMKNAFGFGGVNTACVLARCDGEQADAAPLSP</sequence>
<dbReference type="Pfam" id="PF02801">
    <property type="entry name" value="Ketoacyl-synt_C"/>
    <property type="match status" value="1"/>
</dbReference>
<dbReference type="CDD" id="cd00834">
    <property type="entry name" value="KAS_I_II"/>
    <property type="match status" value="1"/>
</dbReference>
<dbReference type="InterPro" id="IPR014030">
    <property type="entry name" value="Ketoacyl_synth_N"/>
</dbReference>
<evidence type="ECO:0000256" key="2">
    <source>
        <dbReference type="ARBA" id="ARBA00022679"/>
    </source>
</evidence>